<evidence type="ECO:0000313" key="8">
    <source>
        <dbReference type="Proteomes" id="UP001140513"/>
    </source>
</evidence>
<keyword evidence="2 4" id="KW-0378">Hydrolase</keyword>
<dbReference type="Gene3D" id="3.60.40.10">
    <property type="entry name" value="PPM-type phosphatase domain"/>
    <property type="match status" value="2"/>
</dbReference>
<feature type="compositionally biased region" description="Pro residues" evidence="5">
    <location>
        <begin position="257"/>
        <end position="266"/>
    </location>
</feature>
<feature type="compositionally biased region" description="Basic and acidic residues" evidence="5">
    <location>
        <begin position="75"/>
        <end position="85"/>
    </location>
</feature>
<evidence type="ECO:0000313" key="7">
    <source>
        <dbReference type="EMBL" id="KAJ4360453.1"/>
    </source>
</evidence>
<dbReference type="SUPFAM" id="SSF81606">
    <property type="entry name" value="PP2C-like"/>
    <property type="match status" value="1"/>
</dbReference>
<feature type="region of interest" description="Disordered" evidence="5">
    <location>
        <begin position="60"/>
        <end position="97"/>
    </location>
</feature>
<feature type="domain" description="PPM-type phosphatase" evidence="6">
    <location>
        <begin position="116"/>
        <end position="590"/>
    </location>
</feature>
<protein>
    <submittedName>
        <fullName evidence="7">Protein phosphatase 2C 6</fullName>
    </submittedName>
</protein>
<comment type="caution">
    <text evidence="7">The sequence shown here is derived from an EMBL/GenBank/DDBJ whole genome shotgun (WGS) entry which is preliminary data.</text>
</comment>
<keyword evidence="8" id="KW-1185">Reference proteome</keyword>
<organism evidence="7 8">
    <name type="scientific">Didymosphaeria variabile</name>
    <dbReference type="NCBI Taxonomy" id="1932322"/>
    <lineage>
        <taxon>Eukaryota</taxon>
        <taxon>Fungi</taxon>
        <taxon>Dikarya</taxon>
        <taxon>Ascomycota</taxon>
        <taxon>Pezizomycotina</taxon>
        <taxon>Dothideomycetes</taxon>
        <taxon>Pleosporomycetidae</taxon>
        <taxon>Pleosporales</taxon>
        <taxon>Massarineae</taxon>
        <taxon>Didymosphaeriaceae</taxon>
        <taxon>Didymosphaeria</taxon>
    </lineage>
</organism>
<dbReference type="Pfam" id="PF00481">
    <property type="entry name" value="PP2C"/>
    <property type="match status" value="1"/>
</dbReference>
<name>A0A9W9CFH4_9PLEO</name>
<feature type="region of interest" description="Disordered" evidence="5">
    <location>
        <begin position="219"/>
        <end position="294"/>
    </location>
</feature>
<dbReference type="PROSITE" id="PS01032">
    <property type="entry name" value="PPM_1"/>
    <property type="match status" value="1"/>
</dbReference>
<sequence>MWKPSLHLHRARSRPLIARSFCNRYARHRIRCVALECPAQLQRRCFHEYFITHLPSTSLHPDSRISGGPHHKLPRDKSTPHEPRGTHRSPAAAPPMVGASREMTVVRIPLRSAKHHFGVSVSRGTRPYNEDSFQAGTVEVPAFAKRRPMSLQRSASGGMTSELTPAGSASGDPQVFYFGVFDGHGGSDCADFLREELHNYVEDAMKLFELESSLARKGTIKGWPNSTGTSDDRPPEKASEASGKESLNAIETHKPPGLEPLKPPEPGTQAPANGANGKEELIDSAPPVKQSNSVSRAEELERTLVKDWKELVGGYFRRFKPEYFSRAAGGQGHQTEKDVLAKRNSFGDIPDKVRDGLGIETVLEYAFLKADYDFVSAQVSKQDEDPVRADKAINDNDILGHPSRTDKSIGGPKRFKGGSTCSIVLISTPTPSPFWHPSSPSSLITAHVGDTRILLCDTATGQAVPLTSNHHPSLPEEATRLRRYAATFVTDSFGEERMSGLANTRAFGDMASKRMGVSAEPEIRRVELSPAEYSFLVLCSDGISGHLSDQEIVDIVKEAKTPEQAARDVTNFATEVKSDSDNATTLVVRLGGWERRSEGGLGSLGTKEMRDWRRRESMDPRRGRT</sequence>
<evidence type="ECO:0000259" key="6">
    <source>
        <dbReference type="PROSITE" id="PS51746"/>
    </source>
</evidence>
<dbReference type="FunFam" id="3.60.40.10:FF:000133">
    <property type="entry name" value="Protein serine/threonine phosphatase 2C"/>
    <property type="match status" value="1"/>
</dbReference>
<dbReference type="CDD" id="cd00143">
    <property type="entry name" value="PP2Cc"/>
    <property type="match status" value="1"/>
</dbReference>
<dbReference type="GO" id="GO:0046872">
    <property type="term" value="F:metal ion binding"/>
    <property type="evidence" value="ECO:0007669"/>
    <property type="project" value="UniProtKB-KW"/>
</dbReference>
<dbReference type="EMBL" id="JAPEUX010000001">
    <property type="protein sequence ID" value="KAJ4360453.1"/>
    <property type="molecule type" value="Genomic_DNA"/>
</dbReference>
<dbReference type="PROSITE" id="PS51746">
    <property type="entry name" value="PPM_2"/>
    <property type="match status" value="1"/>
</dbReference>
<dbReference type="RefSeq" id="XP_056076655.1">
    <property type="nucleotide sequence ID" value="XM_056209833.1"/>
</dbReference>
<accession>A0A9W9CFH4</accession>
<evidence type="ECO:0000256" key="2">
    <source>
        <dbReference type="ARBA" id="ARBA00022801"/>
    </source>
</evidence>
<evidence type="ECO:0000256" key="4">
    <source>
        <dbReference type="RuleBase" id="RU003465"/>
    </source>
</evidence>
<evidence type="ECO:0000256" key="3">
    <source>
        <dbReference type="ARBA" id="ARBA00022912"/>
    </source>
</evidence>
<dbReference type="AlphaFoldDB" id="A0A9W9CFH4"/>
<dbReference type="GeneID" id="80904546"/>
<keyword evidence="1" id="KW-0479">Metal-binding</keyword>
<dbReference type="InterPro" id="IPR015655">
    <property type="entry name" value="PP2C"/>
</dbReference>
<dbReference type="Proteomes" id="UP001140513">
    <property type="component" value="Unassembled WGS sequence"/>
</dbReference>
<gene>
    <name evidence="7" type="primary">PTC6</name>
    <name evidence="7" type="ORF">N0V89_001016</name>
</gene>
<evidence type="ECO:0000256" key="1">
    <source>
        <dbReference type="ARBA" id="ARBA00022723"/>
    </source>
</evidence>
<evidence type="ECO:0000256" key="5">
    <source>
        <dbReference type="SAM" id="MobiDB-lite"/>
    </source>
</evidence>
<dbReference type="GO" id="GO:0004722">
    <property type="term" value="F:protein serine/threonine phosphatase activity"/>
    <property type="evidence" value="ECO:0007669"/>
    <property type="project" value="InterPro"/>
</dbReference>
<feature type="region of interest" description="Disordered" evidence="5">
    <location>
        <begin position="596"/>
        <end position="625"/>
    </location>
</feature>
<dbReference type="PANTHER" id="PTHR13832">
    <property type="entry name" value="PROTEIN PHOSPHATASE 2C"/>
    <property type="match status" value="1"/>
</dbReference>
<comment type="similarity">
    <text evidence="4">Belongs to the PP2C family.</text>
</comment>
<keyword evidence="3 4" id="KW-0904">Protein phosphatase</keyword>
<dbReference type="PANTHER" id="PTHR13832:SF589">
    <property type="entry name" value="[PYRUVATE DEHYDROGENASE [ACETYL-TRANSFERRING]]-PHOSPHATASE 2, MITOCHONDRIAL"/>
    <property type="match status" value="1"/>
</dbReference>
<feature type="compositionally biased region" description="Basic and acidic residues" evidence="5">
    <location>
        <begin position="607"/>
        <end position="625"/>
    </location>
</feature>
<reference evidence="7" key="1">
    <citation type="submission" date="2022-10" db="EMBL/GenBank/DDBJ databases">
        <title>Tapping the CABI collections for fungal endophytes: first genome assemblies for Collariella, Neodidymelliopsis, Ascochyta clinopodiicola, Didymella pomorum, Didymosphaeria variabile, Neocosmospora piperis and Neocucurbitaria cava.</title>
        <authorList>
            <person name="Hill R."/>
        </authorList>
    </citation>
    <scope>NUCLEOTIDE SEQUENCE</scope>
    <source>
        <strain evidence="7">IMI 356815</strain>
    </source>
</reference>
<proteinExistence type="inferred from homology"/>
<dbReference type="SMART" id="SM00332">
    <property type="entry name" value="PP2Cc"/>
    <property type="match status" value="1"/>
</dbReference>
<dbReference type="OrthoDB" id="416093at2759"/>
<feature type="compositionally biased region" description="Basic and acidic residues" evidence="5">
    <location>
        <begin position="230"/>
        <end position="243"/>
    </location>
</feature>
<dbReference type="InterPro" id="IPR000222">
    <property type="entry name" value="PP2C_BS"/>
</dbReference>
<dbReference type="InterPro" id="IPR036457">
    <property type="entry name" value="PPM-type-like_dom_sf"/>
</dbReference>
<dbReference type="InterPro" id="IPR001932">
    <property type="entry name" value="PPM-type_phosphatase-like_dom"/>
</dbReference>